<dbReference type="Proteomes" id="UP001303115">
    <property type="component" value="Unassembled WGS sequence"/>
</dbReference>
<comment type="caution">
    <text evidence="2">The sequence shown here is derived from an EMBL/GenBank/DDBJ whole genome shotgun (WGS) entry which is preliminary data.</text>
</comment>
<evidence type="ECO:0000313" key="2">
    <source>
        <dbReference type="EMBL" id="KAK4034691.1"/>
    </source>
</evidence>
<sequence>MATARIFDWDAIEPLVIDLNKPIVRLNDEFYSVILDLVEEKSADYTTDEMLQEARSSVEAARAEAVPAVIASLRNGMRGPSMGSVNADDYTLVEADTGADSTDEYSEVEIEGDDTDAWSKIFFFTILIAATNTYVRFVHFHFGADYEAYLDARSVATQEALINDDSRDALVYMQCTNWFNLQSFNGKAKTMFPKCVKDSAIIDFDDFVGRFADMDTTIWATFEPQCDAIAKEAVREAIKKHDIKDIITDAKGNATRVKQAMWYKLFVRRVVYEDTDLFQVMFYDRVARAGEEYARRKAAEEVANDAQANDDEGDFVIVSKENREGCAKNSLSTTLEEGSAREHGREEG</sequence>
<dbReference type="AlphaFoldDB" id="A0AAN6SNA6"/>
<feature type="region of interest" description="Disordered" evidence="1">
    <location>
        <begin position="326"/>
        <end position="348"/>
    </location>
</feature>
<evidence type="ECO:0000313" key="3">
    <source>
        <dbReference type="Proteomes" id="UP001303115"/>
    </source>
</evidence>
<organism evidence="2 3">
    <name type="scientific">Parachaetomium inaequale</name>
    <dbReference type="NCBI Taxonomy" id="2588326"/>
    <lineage>
        <taxon>Eukaryota</taxon>
        <taxon>Fungi</taxon>
        <taxon>Dikarya</taxon>
        <taxon>Ascomycota</taxon>
        <taxon>Pezizomycotina</taxon>
        <taxon>Sordariomycetes</taxon>
        <taxon>Sordariomycetidae</taxon>
        <taxon>Sordariales</taxon>
        <taxon>Chaetomiaceae</taxon>
        <taxon>Parachaetomium</taxon>
    </lineage>
</organism>
<keyword evidence="3" id="KW-1185">Reference proteome</keyword>
<reference evidence="3" key="1">
    <citation type="journal article" date="2023" name="Mol. Phylogenet. Evol.">
        <title>Genome-scale phylogeny and comparative genomics of the fungal order Sordariales.</title>
        <authorList>
            <person name="Hensen N."/>
            <person name="Bonometti L."/>
            <person name="Westerberg I."/>
            <person name="Brannstrom I.O."/>
            <person name="Guillou S."/>
            <person name="Cros-Aarteil S."/>
            <person name="Calhoun S."/>
            <person name="Haridas S."/>
            <person name="Kuo A."/>
            <person name="Mondo S."/>
            <person name="Pangilinan J."/>
            <person name="Riley R."/>
            <person name="LaButti K."/>
            <person name="Andreopoulos B."/>
            <person name="Lipzen A."/>
            <person name="Chen C."/>
            <person name="Yan M."/>
            <person name="Daum C."/>
            <person name="Ng V."/>
            <person name="Clum A."/>
            <person name="Steindorff A."/>
            <person name="Ohm R.A."/>
            <person name="Martin F."/>
            <person name="Silar P."/>
            <person name="Natvig D.O."/>
            <person name="Lalanne C."/>
            <person name="Gautier V."/>
            <person name="Ament-Velasquez S.L."/>
            <person name="Kruys A."/>
            <person name="Hutchinson M.I."/>
            <person name="Powell A.J."/>
            <person name="Barry K."/>
            <person name="Miller A.N."/>
            <person name="Grigoriev I.V."/>
            <person name="Debuchy R."/>
            <person name="Gladieux P."/>
            <person name="Hiltunen Thoren M."/>
            <person name="Johannesson H."/>
        </authorList>
    </citation>
    <scope>NUCLEOTIDE SEQUENCE [LARGE SCALE GENOMIC DNA]</scope>
    <source>
        <strain evidence="3">CBS 284.82</strain>
    </source>
</reference>
<feature type="compositionally biased region" description="Basic and acidic residues" evidence="1">
    <location>
        <begin position="338"/>
        <end position="348"/>
    </location>
</feature>
<name>A0AAN6SNA6_9PEZI</name>
<accession>A0AAN6SNA6</accession>
<dbReference type="EMBL" id="MU854469">
    <property type="protein sequence ID" value="KAK4034691.1"/>
    <property type="molecule type" value="Genomic_DNA"/>
</dbReference>
<gene>
    <name evidence="2" type="ORF">C8A01DRAFT_38850</name>
</gene>
<protein>
    <submittedName>
        <fullName evidence="2">Uncharacterized protein</fullName>
    </submittedName>
</protein>
<proteinExistence type="predicted"/>
<evidence type="ECO:0000256" key="1">
    <source>
        <dbReference type="SAM" id="MobiDB-lite"/>
    </source>
</evidence>